<evidence type="ECO:0000256" key="1">
    <source>
        <dbReference type="SAM" id="MobiDB-lite"/>
    </source>
</evidence>
<dbReference type="Gramene" id="PGSC0003DMT400097043">
    <property type="protein sequence ID" value="PGSC0003DMT400097043"/>
    <property type="gene ID" value="PGSC0003DMG400046614"/>
</dbReference>
<keyword evidence="3" id="KW-1185">Reference proteome</keyword>
<dbReference type="AlphaFoldDB" id="M1DZS7"/>
<evidence type="ECO:0000313" key="3">
    <source>
        <dbReference type="Proteomes" id="UP000011115"/>
    </source>
</evidence>
<name>M1DZS7_SOLTU</name>
<dbReference type="InParanoid" id="M1DZS7"/>
<feature type="region of interest" description="Disordered" evidence="1">
    <location>
        <begin position="16"/>
        <end position="40"/>
    </location>
</feature>
<accession>M1DZS7</accession>
<proteinExistence type="predicted"/>
<organism evidence="2 3">
    <name type="scientific">Solanum tuberosum</name>
    <name type="common">Potato</name>
    <dbReference type="NCBI Taxonomy" id="4113"/>
    <lineage>
        <taxon>Eukaryota</taxon>
        <taxon>Viridiplantae</taxon>
        <taxon>Streptophyta</taxon>
        <taxon>Embryophyta</taxon>
        <taxon>Tracheophyta</taxon>
        <taxon>Spermatophyta</taxon>
        <taxon>Magnoliopsida</taxon>
        <taxon>eudicotyledons</taxon>
        <taxon>Gunneridae</taxon>
        <taxon>Pentapetalae</taxon>
        <taxon>asterids</taxon>
        <taxon>lamiids</taxon>
        <taxon>Solanales</taxon>
        <taxon>Solanaceae</taxon>
        <taxon>Solanoideae</taxon>
        <taxon>Solaneae</taxon>
        <taxon>Solanum</taxon>
    </lineage>
</organism>
<reference evidence="2" key="2">
    <citation type="submission" date="2015-06" db="UniProtKB">
        <authorList>
            <consortium name="EnsemblPlants"/>
        </authorList>
    </citation>
    <scope>IDENTIFICATION</scope>
    <source>
        <strain evidence="2">DM1-3 516 R44</strain>
    </source>
</reference>
<dbReference type="EnsemblPlants" id="PGSC0003DMT400097043">
    <property type="protein sequence ID" value="PGSC0003DMT400097043"/>
    <property type="gene ID" value="PGSC0003DMG400046614"/>
</dbReference>
<reference evidence="3" key="1">
    <citation type="journal article" date="2011" name="Nature">
        <title>Genome sequence and analysis of the tuber crop potato.</title>
        <authorList>
            <consortium name="The Potato Genome Sequencing Consortium"/>
        </authorList>
    </citation>
    <scope>NUCLEOTIDE SEQUENCE [LARGE SCALE GENOMIC DNA]</scope>
    <source>
        <strain evidence="3">cv. DM1-3 516 R44</strain>
    </source>
</reference>
<sequence>MVWEPRLPKTSPSYCLPRPRGSSRPVVATTSRGATRGGKAACSNLVPSQGTPSQATSRLVVMTTGRGKARGVALAWWEMLQFEGATIPNFTGTTTSRGALDDRGSFRGLTLALEGMERMGGTLPEGPRAPPRAMVPPTTYFVTTREHPLVVTGVFDLEEVLYKPLAFFIAYIIE</sequence>
<protein>
    <submittedName>
        <fullName evidence="2">Uncharacterized protein</fullName>
    </submittedName>
</protein>
<dbReference type="PaxDb" id="4113-PGSC0003DMT400097043"/>
<dbReference type="Proteomes" id="UP000011115">
    <property type="component" value="Unassembled WGS sequence"/>
</dbReference>
<evidence type="ECO:0000313" key="2">
    <source>
        <dbReference type="EnsemblPlants" id="PGSC0003DMT400097043"/>
    </source>
</evidence>
<dbReference type="HOGENOM" id="CLU_1542751_0_0_1"/>